<evidence type="ECO:0000313" key="1">
    <source>
        <dbReference type="EMBL" id="KAJ8543828.1"/>
    </source>
</evidence>
<dbReference type="EMBL" id="JAJAGQ010000014">
    <property type="protein sequence ID" value="KAJ8543828.1"/>
    <property type="molecule type" value="Genomic_DNA"/>
</dbReference>
<sequence>MGYKSRYQDQTCYYETVSGGNSSRRRYLQSTRVTQRWIPRPVIPSWEKEFCLKIGSFTWENFLYRKKCICHFEKVLNWSDLAAEEAFQHAKNKFYVEFHNFPFVETFKPNPDLYIDEIDWNSDIDPKLLEELELALMKHEEEEEEEDQDLIPIEEIIPTGWDIDVECKVLTGLIINCGEGAQVSHPPRAA</sequence>
<dbReference type="AlphaFoldDB" id="A0A9Q1R5U1"/>
<protein>
    <submittedName>
        <fullName evidence="1">Uncharacterized protein</fullName>
    </submittedName>
</protein>
<evidence type="ECO:0000313" key="2">
    <source>
        <dbReference type="Proteomes" id="UP001152561"/>
    </source>
</evidence>
<proteinExistence type="predicted"/>
<accession>A0A9Q1R5U1</accession>
<dbReference type="PANTHER" id="PTHR34567:SF7">
    <property type="entry name" value="PENTATRICOPEPTIDE REPEAT-CONTAINING-LIKE PROTEIN"/>
    <property type="match status" value="1"/>
</dbReference>
<dbReference type="OrthoDB" id="1888797at2759"/>
<dbReference type="PANTHER" id="PTHR34567">
    <property type="entry name" value="FK506-BINDING-LIKE PROTEIN"/>
    <property type="match status" value="1"/>
</dbReference>
<dbReference type="Proteomes" id="UP001152561">
    <property type="component" value="Unassembled WGS sequence"/>
</dbReference>
<keyword evidence="2" id="KW-1185">Reference proteome</keyword>
<organism evidence="1 2">
    <name type="scientific">Anisodus acutangulus</name>
    <dbReference type="NCBI Taxonomy" id="402998"/>
    <lineage>
        <taxon>Eukaryota</taxon>
        <taxon>Viridiplantae</taxon>
        <taxon>Streptophyta</taxon>
        <taxon>Embryophyta</taxon>
        <taxon>Tracheophyta</taxon>
        <taxon>Spermatophyta</taxon>
        <taxon>Magnoliopsida</taxon>
        <taxon>eudicotyledons</taxon>
        <taxon>Gunneridae</taxon>
        <taxon>Pentapetalae</taxon>
        <taxon>asterids</taxon>
        <taxon>lamiids</taxon>
        <taxon>Solanales</taxon>
        <taxon>Solanaceae</taxon>
        <taxon>Solanoideae</taxon>
        <taxon>Hyoscyameae</taxon>
        <taxon>Anisodus</taxon>
    </lineage>
</organism>
<reference evidence="2" key="1">
    <citation type="journal article" date="2023" name="Proc. Natl. Acad. Sci. U.S.A.">
        <title>Genomic and structural basis for evolution of tropane alkaloid biosynthesis.</title>
        <authorList>
            <person name="Wanga Y.-J."/>
            <person name="Taina T."/>
            <person name="Yua J.-Y."/>
            <person name="Lia J."/>
            <person name="Xua B."/>
            <person name="Chenc J."/>
            <person name="D'Auriad J.C."/>
            <person name="Huanga J.-P."/>
            <person name="Huanga S.-X."/>
        </authorList>
    </citation>
    <scope>NUCLEOTIDE SEQUENCE [LARGE SCALE GENOMIC DNA]</scope>
    <source>
        <strain evidence="2">cv. KIB-2019</strain>
    </source>
</reference>
<comment type="caution">
    <text evidence="1">The sequence shown here is derived from an EMBL/GenBank/DDBJ whole genome shotgun (WGS) entry which is preliminary data.</text>
</comment>
<name>A0A9Q1R5U1_9SOLA</name>
<gene>
    <name evidence="1" type="ORF">K7X08_025446</name>
</gene>